<dbReference type="GO" id="GO:0005525">
    <property type="term" value="F:GTP binding"/>
    <property type="evidence" value="ECO:0007669"/>
    <property type="project" value="UniProtKB-KW"/>
</dbReference>
<name>A0AAV7Y8T7_9EUKA</name>
<dbReference type="SMART" id="SM00174">
    <property type="entry name" value="RHO"/>
    <property type="match status" value="1"/>
</dbReference>
<dbReference type="SMART" id="SM00176">
    <property type="entry name" value="RAN"/>
    <property type="match status" value="1"/>
</dbReference>
<dbReference type="Proteomes" id="UP001146793">
    <property type="component" value="Unassembled WGS sequence"/>
</dbReference>
<dbReference type="SMART" id="SM00175">
    <property type="entry name" value="RAB"/>
    <property type="match status" value="1"/>
</dbReference>
<dbReference type="Gene3D" id="3.40.50.300">
    <property type="entry name" value="P-loop containing nucleotide triphosphate hydrolases"/>
    <property type="match status" value="1"/>
</dbReference>
<reference evidence="4" key="2">
    <citation type="submission" date="2022-08" db="EMBL/GenBank/DDBJ databases">
        <title>Novel sulphate-reducing endosymbionts in the free-living metamonad Anaeramoeba.</title>
        <authorList>
            <person name="Jerlstrom-Hultqvist J."/>
            <person name="Cepicka I."/>
            <person name="Gallot-Lavallee L."/>
            <person name="Salas-Leiva D."/>
            <person name="Curtis B.A."/>
            <person name="Zahonova K."/>
            <person name="Pipaliya S."/>
            <person name="Dacks J."/>
            <person name="Roger A.J."/>
        </authorList>
    </citation>
    <scope>NUCLEOTIDE SEQUENCE</scope>
    <source>
        <strain evidence="4">Busselton2</strain>
    </source>
</reference>
<accession>A0AAV7Y8T7</accession>
<dbReference type="InterPro" id="IPR050209">
    <property type="entry name" value="Rab_GTPases_membrane_traffic"/>
</dbReference>
<dbReference type="FunFam" id="3.40.50.300:FF:001072">
    <property type="entry name" value="Rab family GTPase"/>
    <property type="match status" value="1"/>
</dbReference>
<sequence>MSFDYLFKFVLIGDSAVGKSCLLLQFTDQRFQATHDLTIGVEFGSRVIEVDGVSIKLKIWDTAGQETFRSITRSYYRGAASAILVYDVTRRDTFDQLESWIEDARQNASENTQIIIVGNKIDLENKREVSEEEGRKFAEENGLWFLEVSAKSGHNVNQVFQNMTRIIYQKIQNGELSTESELSGIKIGSTAKLIVSKKKGKSGGCC</sequence>
<evidence type="ECO:0000313" key="6">
    <source>
        <dbReference type="Proteomes" id="UP001146793"/>
    </source>
</evidence>
<dbReference type="NCBIfam" id="TIGR00231">
    <property type="entry name" value="small_GTP"/>
    <property type="match status" value="1"/>
</dbReference>
<dbReference type="InterPro" id="IPR005225">
    <property type="entry name" value="Small_GTP-bd"/>
</dbReference>
<dbReference type="PROSITE" id="PS51420">
    <property type="entry name" value="RHO"/>
    <property type="match status" value="1"/>
</dbReference>
<evidence type="ECO:0000313" key="5">
    <source>
        <dbReference type="EMBL" id="KAJ6252785.1"/>
    </source>
</evidence>
<dbReference type="Proteomes" id="UP001150062">
    <property type="component" value="Unassembled WGS sequence"/>
</dbReference>
<keyword evidence="7" id="KW-1185">Reference proteome</keyword>
<dbReference type="SUPFAM" id="SSF52540">
    <property type="entry name" value="P-loop containing nucleoside triphosphate hydrolases"/>
    <property type="match status" value="1"/>
</dbReference>
<dbReference type="PANTHER" id="PTHR47979">
    <property type="entry name" value="DRAB11-RELATED"/>
    <property type="match status" value="1"/>
</dbReference>
<gene>
    <name evidence="4" type="ORF">M0812_29293</name>
    <name evidence="5" type="ORF">M0813_13848</name>
</gene>
<dbReference type="EMBL" id="JANTQA010000072">
    <property type="protein sequence ID" value="KAJ3424570.1"/>
    <property type="molecule type" value="Genomic_DNA"/>
</dbReference>
<dbReference type="PROSITE" id="PS51421">
    <property type="entry name" value="RAS"/>
    <property type="match status" value="1"/>
</dbReference>
<comment type="similarity">
    <text evidence="1">Belongs to the small GTPase superfamily. Rab family.</text>
</comment>
<dbReference type="Pfam" id="PF00071">
    <property type="entry name" value="Ras"/>
    <property type="match status" value="1"/>
</dbReference>
<organism evidence="4 6">
    <name type="scientific">Anaeramoeba flamelloides</name>
    <dbReference type="NCBI Taxonomy" id="1746091"/>
    <lineage>
        <taxon>Eukaryota</taxon>
        <taxon>Metamonada</taxon>
        <taxon>Anaeramoebidae</taxon>
        <taxon>Anaeramoeba</taxon>
    </lineage>
</organism>
<evidence type="ECO:0000313" key="7">
    <source>
        <dbReference type="Proteomes" id="UP001150062"/>
    </source>
</evidence>
<keyword evidence="3" id="KW-0342">GTP-binding</keyword>
<keyword evidence="2" id="KW-0547">Nucleotide-binding</keyword>
<dbReference type="PROSITE" id="PS51419">
    <property type="entry name" value="RAB"/>
    <property type="match status" value="1"/>
</dbReference>
<dbReference type="GO" id="GO:0003924">
    <property type="term" value="F:GTPase activity"/>
    <property type="evidence" value="ECO:0007669"/>
    <property type="project" value="InterPro"/>
</dbReference>
<evidence type="ECO:0000256" key="3">
    <source>
        <dbReference type="ARBA" id="ARBA00023134"/>
    </source>
</evidence>
<dbReference type="EMBL" id="JAOAOG010000039">
    <property type="protein sequence ID" value="KAJ6252785.1"/>
    <property type="molecule type" value="Genomic_DNA"/>
</dbReference>
<dbReference type="PRINTS" id="PR00449">
    <property type="entry name" value="RASTRNSFRMNG"/>
</dbReference>
<protein>
    <submittedName>
        <fullName evidence="4">Ras-related protein rab-2-a</fullName>
    </submittedName>
</protein>
<proteinExistence type="inferred from homology"/>
<dbReference type="InterPro" id="IPR001806">
    <property type="entry name" value="Small_GTPase"/>
</dbReference>
<dbReference type="InterPro" id="IPR027417">
    <property type="entry name" value="P-loop_NTPase"/>
</dbReference>
<comment type="caution">
    <text evidence="4">The sequence shown here is derived from an EMBL/GenBank/DDBJ whole genome shotgun (WGS) entry which is preliminary data.</text>
</comment>
<evidence type="ECO:0000256" key="1">
    <source>
        <dbReference type="ARBA" id="ARBA00006270"/>
    </source>
</evidence>
<dbReference type="AlphaFoldDB" id="A0AAV7Y8T7"/>
<dbReference type="SMART" id="SM00173">
    <property type="entry name" value="RAS"/>
    <property type="match status" value="1"/>
</dbReference>
<evidence type="ECO:0000313" key="4">
    <source>
        <dbReference type="EMBL" id="KAJ3424570.1"/>
    </source>
</evidence>
<evidence type="ECO:0000256" key="2">
    <source>
        <dbReference type="ARBA" id="ARBA00022741"/>
    </source>
</evidence>
<reference evidence="5" key="1">
    <citation type="submission" date="2022-08" db="EMBL/GenBank/DDBJ databases">
        <title>Novel sulfate-reducing endosymbionts in the free-living metamonad Anaeramoeba.</title>
        <authorList>
            <person name="Jerlstrom-Hultqvist J."/>
            <person name="Cepicka I."/>
            <person name="Gallot-Lavallee L."/>
            <person name="Salas-Leiva D."/>
            <person name="Curtis B.A."/>
            <person name="Zahonova K."/>
            <person name="Pipaliya S."/>
            <person name="Dacks J."/>
            <person name="Roger A.J."/>
        </authorList>
    </citation>
    <scope>NUCLEOTIDE SEQUENCE</scope>
    <source>
        <strain evidence="5">Schooner1</strain>
    </source>
</reference>